<dbReference type="InterPro" id="IPR004101">
    <property type="entry name" value="Mur_ligase_C"/>
</dbReference>
<evidence type="ECO:0000256" key="2">
    <source>
        <dbReference type="ARBA" id="ARBA00005898"/>
    </source>
</evidence>
<evidence type="ECO:0000259" key="5">
    <source>
        <dbReference type="Pfam" id="PF08245"/>
    </source>
</evidence>
<reference evidence="6 7" key="1">
    <citation type="submission" date="2021-10" db="EMBL/GenBank/DDBJ databases">
        <title>Anaerobic single-cell dispensing facilitates the cultivation of human gut bacteria.</title>
        <authorList>
            <person name="Afrizal A."/>
        </authorList>
    </citation>
    <scope>NUCLEOTIDE SEQUENCE [LARGE SCALE GENOMIC DNA]</scope>
    <source>
        <strain evidence="6 7">CLA-AA-H277</strain>
    </source>
</reference>
<dbReference type="GO" id="GO:0005737">
    <property type="term" value="C:cytoplasm"/>
    <property type="evidence" value="ECO:0007669"/>
    <property type="project" value="UniProtKB-SubCell"/>
</dbReference>
<name>A0AAE3DTP8_9FIRM</name>
<dbReference type="Gene3D" id="3.40.1190.10">
    <property type="entry name" value="Mur-like, catalytic domain"/>
    <property type="match status" value="1"/>
</dbReference>
<dbReference type="Gene3D" id="3.40.1390.10">
    <property type="entry name" value="MurE/MurF, N-terminal domain"/>
    <property type="match status" value="1"/>
</dbReference>
<dbReference type="PANTHER" id="PTHR23135:SF4">
    <property type="entry name" value="UDP-N-ACETYLMURAMOYL-L-ALANYL-D-GLUTAMATE--2,6-DIAMINOPIMELATE LIGASE MURE HOMOLOG, CHLOROPLASTIC"/>
    <property type="match status" value="1"/>
</dbReference>
<dbReference type="InterPro" id="IPR013221">
    <property type="entry name" value="Mur_ligase_cen"/>
</dbReference>
<dbReference type="GO" id="GO:0071555">
    <property type="term" value="P:cell wall organization"/>
    <property type="evidence" value="ECO:0007669"/>
    <property type="project" value="UniProtKB-KW"/>
</dbReference>
<evidence type="ECO:0000313" key="6">
    <source>
        <dbReference type="EMBL" id="MCC2190307.1"/>
    </source>
</evidence>
<evidence type="ECO:0000313" key="7">
    <source>
        <dbReference type="Proteomes" id="UP001197875"/>
    </source>
</evidence>
<dbReference type="NCBIfam" id="TIGR01085">
    <property type="entry name" value="murE"/>
    <property type="match status" value="1"/>
</dbReference>
<keyword evidence="3" id="KW-0133">Cell shape</keyword>
<dbReference type="GO" id="GO:0005524">
    <property type="term" value="F:ATP binding"/>
    <property type="evidence" value="ECO:0007669"/>
    <property type="project" value="InterPro"/>
</dbReference>
<evidence type="ECO:0000259" key="4">
    <source>
        <dbReference type="Pfam" id="PF02875"/>
    </source>
</evidence>
<dbReference type="GO" id="GO:0051301">
    <property type="term" value="P:cell division"/>
    <property type="evidence" value="ECO:0007669"/>
    <property type="project" value="UniProtKB-KW"/>
</dbReference>
<proteinExistence type="inferred from homology"/>
<dbReference type="Pfam" id="PF08245">
    <property type="entry name" value="Mur_ligase_M"/>
    <property type="match status" value="1"/>
</dbReference>
<dbReference type="Proteomes" id="UP001197875">
    <property type="component" value="Unassembled WGS sequence"/>
</dbReference>
<feature type="domain" description="Mur ligase C-terminal" evidence="4">
    <location>
        <begin position="340"/>
        <end position="469"/>
    </location>
</feature>
<gene>
    <name evidence="6" type="primary">murE</name>
    <name evidence="6" type="ORF">LKD71_10895</name>
</gene>
<sequence length="510" mass="58004">MEQLKEYLEKLESADMTAAFCIDGEEEAEVRGVTFDSKEVVSGGIFVCKGKNFRVEYLKEALERGCICYVSEKRYELSEETAWIQVKDIRKAMPVLAAIFYRTEPLPLHLTGVTGTKGKTTTSYYIKAILDVWEKKQQGKETGILSSVDIYDGKELVPAKMTTPEAMEIHRHIRNCADENIRYLTMEVSSQALKYKRVRGLKFDVGIFLNISEDHISPCEHENFEDYFTSKLSLFKQTKVACVNLDSAEKERILSASQIAEKVLTFGTTGAPDIWGHDIEMHGGRISFWVRCDRFHEKFNLRMHGLFNVENALAAITAAYAYGVDVDSMKEALANVQVKGRMEEFESRDRKLVAIVDYAHNRLSFEKLYDSVYKEYPGYEIYTVFGCPGDKALNRRRDLGLISGLFSNRVYLTTDDPGTESVTRISEETGHYVEMVGCPCECIEDRALAIHRAIQDAGEKTVVLVLGKGSEGRQRFGNLTYDCPTDSEMVRKSMNNYDRQTIRKKISRRA</sequence>
<comment type="similarity">
    <text evidence="2">Belongs to the MurCDEF family. MurE subfamily.</text>
</comment>
<evidence type="ECO:0000256" key="3">
    <source>
        <dbReference type="RuleBase" id="RU004135"/>
    </source>
</evidence>
<keyword evidence="3" id="KW-0131">Cell cycle</keyword>
<feature type="domain" description="Mur ligase central" evidence="5">
    <location>
        <begin position="113"/>
        <end position="319"/>
    </location>
</feature>
<dbReference type="SUPFAM" id="SSF53244">
    <property type="entry name" value="MurD-like peptide ligases, peptide-binding domain"/>
    <property type="match status" value="1"/>
</dbReference>
<keyword evidence="3" id="KW-0573">Peptidoglycan synthesis</keyword>
<dbReference type="Pfam" id="PF02875">
    <property type="entry name" value="Mur_ligase_C"/>
    <property type="match status" value="1"/>
</dbReference>
<keyword evidence="7" id="KW-1185">Reference proteome</keyword>
<dbReference type="InterPro" id="IPR035911">
    <property type="entry name" value="MurE/MurF_N"/>
</dbReference>
<comment type="subcellular location">
    <subcellularLocation>
        <location evidence="3">Cytoplasm</location>
    </subcellularLocation>
</comment>
<keyword evidence="3" id="KW-0132">Cell division</keyword>
<dbReference type="InterPro" id="IPR036565">
    <property type="entry name" value="Mur-like_cat_sf"/>
</dbReference>
<dbReference type="InterPro" id="IPR036615">
    <property type="entry name" value="Mur_ligase_C_dom_sf"/>
</dbReference>
<keyword evidence="3" id="KW-0961">Cell wall biogenesis/degradation</keyword>
<organism evidence="6 7">
    <name type="scientific">Fusicatenibacter faecihominis</name>
    <dbReference type="NCBI Taxonomy" id="2881276"/>
    <lineage>
        <taxon>Bacteria</taxon>
        <taxon>Bacillati</taxon>
        <taxon>Bacillota</taxon>
        <taxon>Clostridia</taxon>
        <taxon>Lachnospirales</taxon>
        <taxon>Lachnospiraceae</taxon>
        <taxon>Fusicatenibacter</taxon>
    </lineage>
</organism>
<dbReference type="GO" id="GO:0016881">
    <property type="term" value="F:acid-amino acid ligase activity"/>
    <property type="evidence" value="ECO:0007669"/>
    <property type="project" value="InterPro"/>
</dbReference>
<dbReference type="Gene3D" id="3.90.190.20">
    <property type="entry name" value="Mur ligase, C-terminal domain"/>
    <property type="match status" value="1"/>
</dbReference>
<protein>
    <submittedName>
        <fullName evidence="6">UDP-N-acetylmuramyl-tripeptide synthetase</fullName>
    </submittedName>
</protein>
<dbReference type="SUPFAM" id="SSF63418">
    <property type="entry name" value="MurE/MurF N-terminal domain"/>
    <property type="match status" value="1"/>
</dbReference>
<comment type="pathway">
    <text evidence="1 3">Cell wall biogenesis; peptidoglycan biosynthesis.</text>
</comment>
<accession>A0AAE3DTP8</accession>
<dbReference type="RefSeq" id="WP_227615427.1">
    <property type="nucleotide sequence ID" value="NZ_JAJEPR010000017.1"/>
</dbReference>
<dbReference type="GO" id="GO:0009252">
    <property type="term" value="P:peptidoglycan biosynthetic process"/>
    <property type="evidence" value="ECO:0007669"/>
    <property type="project" value="UniProtKB-KW"/>
</dbReference>
<comment type="caution">
    <text evidence="6">The sequence shown here is derived from an EMBL/GenBank/DDBJ whole genome shotgun (WGS) entry which is preliminary data.</text>
</comment>
<dbReference type="InterPro" id="IPR005761">
    <property type="entry name" value="UDP-N-AcMur-Glu-dNH2Pim_ligase"/>
</dbReference>
<dbReference type="GO" id="GO:0008360">
    <property type="term" value="P:regulation of cell shape"/>
    <property type="evidence" value="ECO:0007669"/>
    <property type="project" value="UniProtKB-KW"/>
</dbReference>
<dbReference type="EMBL" id="JAJEPR010000017">
    <property type="protein sequence ID" value="MCC2190307.1"/>
    <property type="molecule type" value="Genomic_DNA"/>
</dbReference>
<evidence type="ECO:0000256" key="1">
    <source>
        <dbReference type="ARBA" id="ARBA00004752"/>
    </source>
</evidence>
<dbReference type="PANTHER" id="PTHR23135">
    <property type="entry name" value="MUR LIGASE FAMILY MEMBER"/>
    <property type="match status" value="1"/>
</dbReference>
<dbReference type="SUPFAM" id="SSF53623">
    <property type="entry name" value="MurD-like peptide ligases, catalytic domain"/>
    <property type="match status" value="1"/>
</dbReference>
<dbReference type="AlphaFoldDB" id="A0AAE3DTP8"/>